<feature type="transmembrane region" description="Helical" evidence="7">
    <location>
        <begin position="393"/>
        <end position="414"/>
    </location>
</feature>
<reference evidence="8" key="1">
    <citation type="submission" date="2023-03" db="EMBL/GenBank/DDBJ databases">
        <title>Mating type loci evolution in Malassezia.</title>
        <authorList>
            <person name="Coelho M.A."/>
        </authorList>
    </citation>
    <scope>NUCLEOTIDE SEQUENCE</scope>
    <source>
        <strain evidence="8">CBS 9557</strain>
    </source>
</reference>
<sequence>MRLRNVLKKLETRHPEGLSGAELQVANEDLLPMAPEKRTWGWLSFVSFWIADGFNLNTFTMSATLLTNGLTWWQAFICILIGYTLVGPFVVLNARPGAVFHIKFPAVARTSFGIFGSYWPIINRTGMACIWSGVQAWLGGECVHVFLRALWPSIDNIPNIMSPASQTTSAYILCFVIYWILMLPTIWVPLHRLHYLFKIKSIVGPAAGFALFGWSIHRGGTGDVFSQPSTMSGSTLAWTMIRGIALAFNNLFPLIINSPDFASPAKTPSAAVWPQLITLPVVFAVTSLMGIVIGASAQVQFHEQMWDIVKIMDRMLDDMQTSTRTGLAFISLGFVYVQLLTNVAANSVSAGCDLTALCPRYVNIRRGGYFSALVAIFMCPWLLYTSSSSFTEYLSGFSVFLACIAGPMMADYWIIRRGHVRVADLYSLQPTGWYWYTWGIHWRAYLAYFVGFGINLPGFMNFVNPKIHVSDGWKHVFDLAWVSGTGISAAVYVICCWISPPPGVYRRFEEVDVSDFLSTFRNAYNYGQDGEAYEGWMQPDTPSVVDKRNSDEEKPVVSNEAFTYESPP</sequence>
<evidence type="ECO:0000313" key="9">
    <source>
        <dbReference type="Proteomes" id="UP001213623"/>
    </source>
</evidence>
<evidence type="ECO:0000256" key="3">
    <source>
        <dbReference type="ARBA" id="ARBA00022692"/>
    </source>
</evidence>
<accession>A0AAF0EKN4</accession>
<feature type="transmembrane region" description="Helical" evidence="7">
    <location>
        <begin position="276"/>
        <end position="295"/>
    </location>
</feature>
<evidence type="ECO:0000256" key="6">
    <source>
        <dbReference type="SAM" id="MobiDB-lite"/>
    </source>
</evidence>
<evidence type="ECO:0000313" key="8">
    <source>
        <dbReference type="EMBL" id="WFD28137.1"/>
    </source>
</evidence>
<feature type="transmembrane region" description="Helical" evidence="7">
    <location>
        <begin position="72"/>
        <end position="94"/>
    </location>
</feature>
<dbReference type="Gene3D" id="1.10.4160.10">
    <property type="entry name" value="Hydantoin permease"/>
    <property type="match status" value="1"/>
</dbReference>
<feature type="transmembrane region" description="Helical" evidence="7">
    <location>
        <begin position="435"/>
        <end position="459"/>
    </location>
</feature>
<evidence type="ECO:0000256" key="4">
    <source>
        <dbReference type="ARBA" id="ARBA00022989"/>
    </source>
</evidence>
<dbReference type="FunFam" id="1.10.4160.10:FF:000001">
    <property type="entry name" value="Uracil permease, putative"/>
    <property type="match status" value="1"/>
</dbReference>
<evidence type="ECO:0008006" key="10">
    <source>
        <dbReference type="Google" id="ProtNLM"/>
    </source>
</evidence>
<dbReference type="GO" id="GO:0005886">
    <property type="term" value="C:plasma membrane"/>
    <property type="evidence" value="ECO:0007669"/>
    <property type="project" value="TreeGrafter"/>
</dbReference>
<keyword evidence="5 7" id="KW-0472">Membrane</keyword>
<dbReference type="GO" id="GO:0015205">
    <property type="term" value="F:nucleobase transmembrane transporter activity"/>
    <property type="evidence" value="ECO:0007669"/>
    <property type="project" value="TreeGrafter"/>
</dbReference>
<dbReference type="NCBIfam" id="TIGR00800">
    <property type="entry name" value="ncs1"/>
    <property type="match status" value="1"/>
</dbReference>
<dbReference type="Pfam" id="PF02133">
    <property type="entry name" value="Transp_cyt_pur"/>
    <property type="match status" value="1"/>
</dbReference>
<evidence type="ECO:0000256" key="5">
    <source>
        <dbReference type="ARBA" id="ARBA00023136"/>
    </source>
</evidence>
<dbReference type="InterPro" id="IPR045225">
    <property type="entry name" value="Uracil/uridine/allantoin_perm"/>
</dbReference>
<evidence type="ECO:0000256" key="1">
    <source>
        <dbReference type="ARBA" id="ARBA00004141"/>
    </source>
</evidence>
<feature type="transmembrane region" description="Helical" evidence="7">
    <location>
        <begin position="235"/>
        <end position="256"/>
    </location>
</feature>
<feature type="region of interest" description="Disordered" evidence="6">
    <location>
        <begin position="533"/>
        <end position="568"/>
    </location>
</feature>
<feature type="transmembrane region" description="Helical" evidence="7">
    <location>
        <begin position="40"/>
        <end position="60"/>
    </location>
</feature>
<evidence type="ECO:0000256" key="7">
    <source>
        <dbReference type="SAM" id="Phobius"/>
    </source>
</evidence>
<comment type="subcellular location">
    <subcellularLocation>
        <location evidence="1">Membrane</location>
        <topology evidence="1">Multi-pass membrane protein</topology>
    </subcellularLocation>
</comment>
<keyword evidence="4 7" id="KW-1133">Transmembrane helix</keyword>
<feature type="compositionally biased region" description="Basic and acidic residues" evidence="6">
    <location>
        <begin position="545"/>
        <end position="555"/>
    </location>
</feature>
<gene>
    <name evidence="8" type="ORF">MNAN1_003143</name>
</gene>
<dbReference type="InterPro" id="IPR001248">
    <property type="entry name" value="Pur-cyt_permease"/>
</dbReference>
<name>A0AAF0EKN4_9BASI</name>
<keyword evidence="9" id="KW-1185">Reference proteome</keyword>
<dbReference type="EMBL" id="CP119896">
    <property type="protein sequence ID" value="WFD28137.1"/>
    <property type="molecule type" value="Genomic_DNA"/>
</dbReference>
<keyword evidence="3 7" id="KW-0812">Transmembrane</keyword>
<dbReference type="Proteomes" id="UP001213623">
    <property type="component" value="Chromosome 5"/>
</dbReference>
<feature type="transmembrane region" description="Helical" evidence="7">
    <location>
        <begin position="479"/>
        <end position="498"/>
    </location>
</feature>
<feature type="transmembrane region" description="Helical" evidence="7">
    <location>
        <begin position="195"/>
        <end position="214"/>
    </location>
</feature>
<feature type="transmembrane region" description="Helical" evidence="7">
    <location>
        <begin position="369"/>
        <end position="387"/>
    </location>
</feature>
<feature type="transmembrane region" description="Helical" evidence="7">
    <location>
        <begin position="170"/>
        <end position="189"/>
    </location>
</feature>
<dbReference type="PANTHER" id="PTHR30618">
    <property type="entry name" value="NCS1 FAMILY PURINE/PYRIMIDINE TRANSPORTER"/>
    <property type="match status" value="1"/>
</dbReference>
<comment type="similarity">
    <text evidence="2">Belongs to the purine-cytosine permease (2.A.39) family.</text>
</comment>
<dbReference type="CDD" id="cd11482">
    <property type="entry name" value="SLC-NCS1sbd_NRT1-like"/>
    <property type="match status" value="1"/>
</dbReference>
<dbReference type="AlphaFoldDB" id="A0AAF0EKN4"/>
<dbReference type="InterPro" id="IPR012681">
    <property type="entry name" value="NCS1"/>
</dbReference>
<dbReference type="PANTHER" id="PTHR30618:SF2">
    <property type="entry name" value="ALLANTOIN PERMEASE-RELATED"/>
    <property type="match status" value="1"/>
</dbReference>
<protein>
    <recommendedName>
        <fullName evidence="10">Uracil permease</fullName>
    </recommendedName>
</protein>
<organism evidence="8 9">
    <name type="scientific">Malassezia nana</name>
    <dbReference type="NCBI Taxonomy" id="180528"/>
    <lineage>
        <taxon>Eukaryota</taxon>
        <taxon>Fungi</taxon>
        <taxon>Dikarya</taxon>
        <taxon>Basidiomycota</taxon>
        <taxon>Ustilaginomycotina</taxon>
        <taxon>Malasseziomycetes</taxon>
        <taxon>Malasseziales</taxon>
        <taxon>Malasseziaceae</taxon>
        <taxon>Malassezia</taxon>
    </lineage>
</organism>
<proteinExistence type="inferred from homology"/>
<evidence type="ECO:0000256" key="2">
    <source>
        <dbReference type="ARBA" id="ARBA00008974"/>
    </source>
</evidence>